<dbReference type="InterPro" id="IPR013149">
    <property type="entry name" value="ADH-like_C"/>
</dbReference>
<dbReference type="CDD" id="cd05195">
    <property type="entry name" value="enoyl_red"/>
    <property type="match status" value="1"/>
</dbReference>
<dbReference type="GeneID" id="81592306"/>
<dbReference type="Pfam" id="PF23114">
    <property type="entry name" value="NAD-bd_HRPKS_sdrA"/>
    <property type="match status" value="1"/>
</dbReference>
<comment type="caution">
    <text evidence="3">The sequence shown here is derived from an EMBL/GenBank/DDBJ whole genome shotgun (WGS) entry which is preliminary data.</text>
</comment>
<reference evidence="3" key="2">
    <citation type="submission" date="2023-01" db="EMBL/GenBank/DDBJ databases">
        <authorList>
            <person name="Petersen C."/>
        </authorList>
    </citation>
    <scope>NUCLEOTIDE SEQUENCE</scope>
    <source>
        <strain evidence="3">IBT 12815</strain>
    </source>
</reference>
<dbReference type="AlphaFoldDB" id="A0AAD6GT82"/>
<name>A0AAD6GT82_9EURO</name>
<feature type="region of interest" description="N-terminal hotdog fold" evidence="1">
    <location>
        <begin position="1"/>
        <end position="42"/>
    </location>
</feature>
<dbReference type="SMART" id="SM00829">
    <property type="entry name" value="PKS_ER"/>
    <property type="match status" value="1"/>
</dbReference>
<feature type="domain" description="PKS/mFAS DH" evidence="2">
    <location>
        <begin position="1"/>
        <end position="213"/>
    </location>
</feature>
<proteinExistence type="predicted"/>
<comment type="caution">
    <text evidence="1">Lacks conserved residue(s) required for the propagation of feature annotation.</text>
</comment>
<dbReference type="InterPro" id="IPR011032">
    <property type="entry name" value="GroES-like_sf"/>
</dbReference>
<protein>
    <recommendedName>
        <fullName evidence="2">PKS/mFAS DH domain-containing protein</fullName>
    </recommendedName>
</protein>
<dbReference type="PANTHER" id="PTHR43775:SF18">
    <property type="entry name" value="ENZYME, PUTATIVE (JCVI)-RELATED"/>
    <property type="match status" value="1"/>
</dbReference>
<evidence type="ECO:0000256" key="1">
    <source>
        <dbReference type="PROSITE-ProRule" id="PRU01363"/>
    </source>
</evidence>
<sequence length="1266" mass="137033">MLSLTPVPDSTRMWFEFKVSSLREMAWVEHCTGLVRIDTDYSDQHAPEGAVEKLRFANSARSWYKVMADVGFNFGPAFQKHLQVETITGQRKSRSTVSLQPPESSYGQSIYPMHPACIDGCFQTVSPALWGGDRTTVGAVLVPAVISSLVITAQEQSPNEAISVASAHYLGIGRTDTPRNYGTDCSVYNPKDGSLLLEMKGLQFRELETSGDERPEHVFTRTSWNADISTLLSSPTLKVLEVNLGAEDATSIWLQSNSPSSSPIRDACSQYHFASTDPTALVAAQDQYSSRAPNAEFTMINPAVSQEILDGVQFDLAIVTVSPSASTEEVRAVVASVDLSMHGSDIQAALSDNNFGNIHTLSDNVYLCSPVSIRTNKEDHISARPVIKHVSLQPTAQKAPPQIVESFGNGNWIVDSVVDVANGTKANESVLILELSTTVMDSLDERQWQILQNLIQKECQILWVTSGAQMDVTNPTKPAISGFFRVLRAEELLLRLVVLDVEQPLKPTTVTAIESCLTLMAEPQAKQLIESEFVERGGVLHDEELSSQKTELVDLHANDARIRLNSLTLPAGFDEVEIFATGMNYKDVVVTMGIVPGNEHTLGGEGAGVITRVSPEVTSFAVGQRVVVFDKGMFANRVQTTPGRVHSIPDWMTFEHASTLSAVYLTSIYSLFDLGNVVRGQRVLIHSAAGGVGIAAIQLCQYAGAEIFATVGTDEKRKFLKSTFGLSDDRIFNSRNTDFANQISDATNGQGVDVILISLTGDLLDESWRILADGGTMIEIGKKTFWIVTACQWNLLIETFHSDQWICRMRELQTILSLAEAVVKVPVRRAPRTLNLRSDACYLIVGGLKGLCASLAVYLAKCGAKHLAVISRSGHADEKSQGVVREIQALGCEIDLLSGDVSIMDDVEKAFRQTTVPIAGIVQGAMVLRDRIFSMSVDKYHGALACKVQGTWNLHNAAENLGLQLDFFTMLSSISQVVGQKGQANYTAGNAFLDSFASYRRLGQPACAVDLGVIEDVATFTNEMACNRSLTPASGWQRDDAPSTLSATQIITGIPVPQPENSQLLQDARFASLFTTTGRTATGGGEGNSSAGSKEIQALLLLLRSKSPDHAAQLMQDPERAESAIQSIVKVEPAPKSPGKIKFLHLDLNDLESVKGAATTFAQQESKLDVLWNNAGTGANLVEAGAKTAQGFEAMVGMHCIATLLFTELLRPQLRAAAAAPETPHGSVRVVWTSSFLAEGASPPNGIDFTGLDKGTKDRTRNYAVS</sequence>
<dbReference type="Gene3D" id="3.90.180.10">
    <property type="entry name" value="Medium-chain alcohol dehydrogenases, catalytic domain"/>
    <property type="match status" value="1"/>
</dbReference>
<dbReference type="Pfam" id="PF08659">
    <property type="entry name" value="KR"/>
    <property type="match status" value="1"/>
</dbReference>
<evidence type="ECO:0000313" key="4">
    <source>
        <dbReference type="Proteomes" id="UP001213799"/>
    </source>
</evidence>
<dbReference type="Proteomes" id="UP001213799">
    <property type="component" value="Unassembled WGS sequence"/>
</dbReference>
<reference evidence="3" key="1">
    <citation type="journal article" date="2023" name="IMA Fungus">
        <title>Comparative genomic study of the Penicillium genus elucidates a diverse pangenome and 15 lateral gene transfer events.</title>
        <authorList>
            <person name="Petersen C."/>
            <person name="Sorensen T."/>
            <person name="Nielsen M.R."/>
            <person name="Sondergaard T.E."/>
            <person name="Sorensen J.L."/>
            <person name="Fitzpatrick D.A."/>
            <person name="Frisvad J.C."/>
            <person name="Nielsen K.L."/>
        </authorList>
    </citation>
    <scope>NUCLEOTIDE SEQUENCE</scope>
    <source>
        <strain evidence="3">IBT 12815</strain>
    </source>
</reference>
<dbReference type="RefSeq" id="XP_056747351.1">
    <property type="nucleotide sequence ID" value="XM_056902064.1"/>
</dbReference>
<organism evidence="3 4">
    <name type="scientific">Penicillium hordei</name>
    <dbReference type="NCBI Taxonomy" id="40994"/>
    <lineage>
        <taxon>Eukaryota</taxon>
        <taxon>Fungi</taxon>
        <taxon>Dikarya</taxon>
        <taxon>Ascomycota</taxon>
        <taxon>Pezizomycotina</taxon>
        <taxon>Eurotiomycetes</taxon>
        <taxon>Eurotiomycetidae</taxon>
        <taxon>Eurotiales</taxon>
        <taxon>Aspergillaceae</taxon>
        <taxon>Penicillium</taxon>
    </lineage>
</organism>
<dbReference type="InterPro" id="IPR057326">
    <property type="entry name" value="KR_dom"/>
</dbReference>
<evidence type="ECO:0000313" key="3">
    <source>
        <dbReference type="EMBL" id="KAJ5588332.1"/>
    </source>
</evidence>
<dbReference type="InterPro" id="IPR056501">
    <property type="entry name" value="NAD-bd_HRPKS_sdrA"/>
</dbReference>
<dbReference type="PROSITE" id="PS52019">
    <property type="entry name" value="PKS_MFAS_DH"/>
    <property type="match status" value="1"/>
</dbReference>
<dbReference type="InterPro" id="IPR013968">
    <property type="entry name" value="PKS_KR"/>
</dbReference>
<dbReference type="GO" id="GO:0004312">
    <property type="term" value="F:fatty acid synthase activity"/>
    <property type="evidence" value="ECO:0007669"/>
    <property type="project" value="TreeGrafter"/>
</dbReference>
<dbReference type="InterPro" id="IPR050091">
    <property type="entry name" value="PKS_NRPS_Biosynth_Enz"/>
</dbReference>
<dbReference type="InterPro" id="IPR049900">
    <property type="entry name" value="PKS_mFAS_DH"/>
</dbReference>
<dbReference type="SUPFAM" id="SSF51735">
    <property type="entry name" value="NAD(P)-binding Rossmann-fold domains"/>
    <property type="match status" value="3"/>
</dbReference>
<dbReference type="Gene3D" id="3.10.129.110">
    <property type="entry name" value="Polyketide synthase dehydratase"/>
    <property type="match status" value="1"/>
</dbReference>
<dbReference type="InterPro" id="IPR049551">
    <property type="entry name" value="PKS_DH_C"/>
</dbReference>
<dbReference type="EMBL" id="JAQJAE010000006">
    <property type="protein sequence ID" value="KAJ5588332.1"/>
    <property type="molecule type" value="Genomic_DNA"/>
</dbReference>
<dbReference type="InterPro" id="IPR020843">
    <property type="entry name" value="ER"/>
</dbReference>
<dbReference type="InterPro" id="IPR013154">
    <property type="entry name" value="ADH-like_N"/>
</dbReference>
<dbReference type="InterPro" id="IPR042104">
    <property type="entry name" value="PKS_dehydratase_sf"/>
</dbReference>
<dbReference type="PANTHER" id="PTHR43775">
    <property type="entry name" value="FATTY ACID SYNTHASE"/>
    <property type="match status" value="1"/>
</dbReference>
<accession>A0AAD6GT82</accession>
<dbReference type="SMART" id="SM00822">
    <property type="entry name" value="PKS_KR"/>
    <property type="match status" value="1"/>
</dbReference>
<dbReference type="GO" id="GO:0044550">
    <property type="term" value="P:secondary metabolite biosynthetic process"/>
    <property type="evidence" value="ECO:0007669"/>
    <property type="project" value="TreeGrafter"/>
</dbReference>
<feature type="region of interest" description="C-terminal hotdog fold" evidence="1">
    <location>
        <begin position="55"/>
        <end position="213"/>
    </location>
</feature>
<evidence type="ECO:0000259" key="2">
    <source>
        <dbReference type="PROSITE" id="PS52019"/>
    </source>
</evidence>
<keyword evidence="4" id="KW-1185">Reference proteome</keyword>
<gene>
    <name evidence="3" type="ORF">N7537_011010</name>
</gene>
<dbReference type="Gene3D" id="3.40.50.720">
    <property type="entry name" value="NAD(P)-binding Rossmann-like Domain"/>
    <property type="match status" value="3"/>
</dbReference>
<dbReference type="Pfam" id="PF14765">
    <property type="entry name" value="PS-DH"/>
    <property type="match status" value="1"/>
</dbReference>
<dbReference type="Pfam" id="PF08240">
    <property type="entry name" value="ADH_N"/>
    <property type="match status" value="1"/>
</dbReference>
<dbReference type="Pfam" id="PF00107">
    <property type="entry name" value="ADH_zinc_N"/>
    <property type="match status" value="1"/>
</dbReference>
<dbReference type="SUPFAM" id="SSF50129">
    <property type="entry name" value="GroES-like"/>
    <property type="match status" value="1"/>
</dbReference>
<dbReference type="GO" id="GO:0016491">
    <property type="term" value="F:oxidoreductase activity"/>
    <property type="evidence" value="ECO:0007669"/>
    <property type="project" value="InterPro"/>
</dbReference>
<dbReference type="InterPro" id="IPR036291">
    <property type="entry name" value="NAD(P)-bd_dom_sf"/>
</dbReference>
<dbReference type="GO" id="GO:0006633">
    <property type="term" value="P:fatty acid biosynthetic process"/>
    <property type="evidence" value="ECO:0007669"/>
    <property type="project" value="TreeGrafter"/>
</dbReference>